<dbReference type="PANTHER" id="PTHR43428:SF1">
    <property type="entry name" value="ARSENATE REDUCTASE"/>
    <property type="match status" value="1"/>
</dbReference>
<keyword evidence="1" id="KW-0059">Arsenical resistance</keyword>
<dbReference type="SUPFAM" id="SSF52788">
    <property type="entry name" value="Phosphotyrosine protein phosphatases I"/>
    <property type="match status" value="1"/>
</dbReference>
<dbReference type="GO" id="GO:0016740">
    <property type="term" value="F:transferase activity"/>
    <property type="evidence" value="ECO:0007669"/>
    <property type="project" value="UniProtKB-KW"/>
</dbReference>
<reference evidence="3 4" key="1">
    <citation type="submission" date="2019-06" db="EMBL/GenBank/DDBJ databases">
        <title>Sequencing the genomes of 1000 actinobacteria strains.</title>
        <authorList>
            <person name="Klenk H.-P."/>
        </authorList>
    </citation>
    <scope>NUCLEOTIDE SEQUENCE [LARGE SCALE GENOMIC DNA]</scope>
    <source>
        <strain evidence="3 4">DSM 12362</strain>
    </source>
</reference>
<dbReference type="SMART" id="SM00226">
    <property type="entry name" value="LMWPc"/>
    <property type="match status" value="1"/>
</dbReference>
<evidence type="ECO:0000313" key="3">
    <source>
        <dbReference type="EMBL" id="TQM97323.1"/>
    </source>
</evidence>
<evidence type="ECO:0000256" key="1">
    <source>
        <dbReference type="ARBA" id="ARBA00022849"/>
    </source>
</evidence>
<keyword evidence="3" id="KW-0808">Transferase</keyword>
<dbReference type="RefSeq" id="WP_337678351.1">
    <property type="nucleotide sequence ID" value="NZ_BAAAIL010000002.1"/>
</dbReference>
<gene>
    <name evidence="3" type="ORF">FB476_2230</name>
</gene>
<dbReference type="InterPro" id="IPR023485">
    <property type="entry name" value="Ptyr_pPase"/>
</dbReference>
<comment type="caution">
    <text evidence="3">The sequence shown here is derived from an EMBL/GenBank/DDBJ whole genome shotgun (WGS) entry which is preliminary data.</text>
</comment>
<keyword evidence="4" id="KW-1185">Reference proteome</keyword>
<organism evidence="3 4">
    <name type="scientific">Ornithinimicrobium humiphilum</name>
    <dbReference type="NCBI Taxonomy" id="125288"/>
    <lineage>
        <taxon>Bacteria</taxon>
        <taxon>Bacillati</taxon>
        <taxon>Actinomycetota</taxon>
        <taxon>Actinomycetes</taxon>
        <taxon>Micrococcales</taxon>
        <taxon>Ornithinimicrobiaceae</taxon>
        <taxon>Ornithinimicrobium</taxon>
    </lineage>
</organism>
<protein>
    <submittedName>
        <fullName evidence="3">Arsenate-mycothiol transferase</fullName>
    </submittedName>
</protein>
<dbReference type="EMBL" id="VFPU01000001">
    <property type="protein sequence ID" value="TQM97323.1"/>
    <property type="molecule type" value="Genomic_DNA"/>
</dbReference>
<dbReference type="Proteomes" id="UP000315133">
    <property type="component" value="Unassembled WGS sequence"/>
</dbReference>
<evidence type="ECO:0000313" key="4">
    <source>
        <dbReference type="Proteomes" id="UP000315133"/>
    </source>
</evidence>
<dbReference type="AlphaFoldDB" id="A0A543KQG9"/>
<dbReference type="InterPro" id="IPR036196">
    <property type="entry name" value="Ptyr_pPase_sf"/>
</dbReference>
<dbReference type="Pfam" id="PF01451">
    <property type="entry name" value="LMWPc"/>
    <property type="match status" value="1"/>
</dbReference>
<name>A0A543KQG9_9MICO</name>
<dbReference type="PANTHER" id="PTHR43428">
    <property type="entry name" value="ARSENATE REDUCTASE"/>
    <property type="match status" value="1"/>
</dbReference>
<sequence length="153" mass="16195">MTAPTHGPSGEAALVSRIPTVLFVCVKNGGKSQMAAALMRHRYGPAVRVLSAGTRPGRALNIESVAALEQVGASTAGEHPKPVDPAMVEKADLVVLLGEEVELETSSTPVQRWVTDEPSRRGIEGADRMRLVRDDIAARVAALGRQLGLRPQA</sequence>
<dbReference type="GO" id="GO:0046685">
    <property type="term" value="P:response to arsenic-containing substance"/>
    <property type="evidence" value="ECO:0007669"/>
    <property type="project" value="UniProtKB-KW"/>
</dbReference>
<accession>A0A543KQG9</accession>
<proteinExistence type="predicted"/>
<evidence type="ECO:0000259" key="2">
    <source>
        <dbReference type="SMART" id="SM00226"/>
    </source>
</evidence>
<feature type="domain" description="Phosphotyrosine protein phosphatase I" evidence="2">
    <location>
        <begin position="19"/>
        <end position="146"/>
    </location>
</feature>
<dbReference type="Gene3D" id="3.40.50.2300">
    <property type="match status" value="1"/>
</dbReference>